<accession>A0A067NBY6</accession>
<keyword evidence="3" id="KW-1185">Reference proteome</keyword>
<gene>
    <name evidence="2" type="ORF">BOTBODRAFT_61018</name>
</gene>
<feature type="region of interest" description="Disordered" evidence="1">
    <location>
        <begin position="1"/>
        <end position="26"/>
    </location>
</feature>
<evidence type="ECO:0000313" key="3">
    <source>
        <dbReference type="Proteomes" id="UP000027195"/>
    </source>
</evidence>
<proteinExistence type="predicted"/>
<sequence length="105" mass="11964">MRRFRNAKTDASSIPRQPTTERRRKGGSWLSPILFVRHLTRASKTSGSTVIFSICSFWREGHKCESGPAIRAFTNEEEESVIDREVRVGISLMKSVNAVVLMSHW</sequence>
<organism evidence="2 3">
    <name type="scientific">Botryobasidium botryosum (strain FD-172 SS1)</name>
    <dbReference type="NCBI Taxonomy" id="930990"/>
    <lineage>
        <taxon>Eukaryota</taxon>
        <taxon>Fungi</taxon>
        <taxon>Dikarya</taxon>
        <taxon>Basidiomycota</taxon>
        <taxon>Agaricomycotina</taxon>
        <taxon>Agaricomycetes</taxon>
        <taxon>Cantharellales</taxon>
        <taxon>Botryobasidiaceae</taxon>
        <taxon>Botryobasidium</taxon>
    </lineage>
</organism>
<feature type="compositionally biased region" description="Polar residues" evidence="1">
    <location>
        <begin position="9"/>
        <end position="18"/>
    </location>
</feature>
<reference evidence="3" key="1">
    <citation type="journal article" date="2014" name="Proc. Natl. Acad. Sci. U.S.A.">
        <title>Extensive sampling of basidiomycete genomes demonstrates inadequacy of the white-rot/brown-rot paradigm for wood decay fungi.</title>
        <authorList>
            <person name="Riley R."/>
            <person name="Salamov A.A."/>
            <person name="Brown D.W."/>
            <person name="Nagy L.G."/>
            <person name="Floudas D."/>
            <person name="Held B.W."/>
            <person name="Levasseur A."/>
            <person name="Lombard V."/>
            <person name="Morin E."/>
            <person name="Otillar R."/>
            <person name="Lindquist E.A."/>
            <person name="Sun H."/>
            <person name="LaButti K.M."/>
            <person name="Schmutz J."/>
            <person name="Jabbour D."/>
            <person name="Luo H."/>
            <person name="Baker S.E."/>
            <person name="Pisabarro A.G."/>
            <person name="Walton J.D."/>
            <person name="Blanchette R.A."/>
            <person name="Henrissat B."/>
            <person name="Martin F."/>
            <person name="Cullen D."/>
            <person name="Hibbett D.S."/>
            <person name="Grigoriev I.V."/>
        </authorList>
    </citation>
    <scope>NUCLEOTIDE SEQUENCE [LARGE SCALE GENOMIC DNA]</scope>
    <source>
        <strain evidence="3">FD-172 SS1</strain>
    </source>
</reference>
<dbReference type="EMBL" id="KL198016">
    <property type="protein sequence ID" value="KDQ21286.1"/>
    <property type="molecule type" value="Genomic_DNA"/>
</dbReference>
<evidence type="ECO:0000313" key="2">
    <source>
        <dbReference type="EMBL" id="KDQ21286.1"/>
    </source>
</evidence>
<name>A0A067NBY6_BOTB1</name>
<dbReference type="HOGENOM" id="CLU_2236151_0_0_1"/>
<dbReference type="InParanoid" id="A0A067NBY6"/>
<dbReference type="Proteomes" id="UP000027195">
    <property type="component" value="Unassembled WGS sequence"/>
</dbReference>
<protein>
    <submittedName>
        <fullName evidence="2">Uncharacterized protein</fullName>
    </submittedName>
</protein>
<evidence type="ECO:0000256" key="1">
    <source>
        <dbReference type="SAM" id="MobiDB-lite"/>
    </source>
</evidence>
<dbReference type="AlphaFoldDB" id="A0A067NBY6"/>